<reference evidence="2 3" key="1">
    <citation type="journal article" date="2010" name="Stand. Genomic Sci.">
        <title>Complete genome sequence of Coraliomargarita akajimensis type strain (04OKA010-24).</title>
        <authorList>
            <person name="Mavromatis K."/>
            <person name="Abt B."/>
            <person name="Brambilla E."/>
            <person name="Lapidus A."/>
            <person name="Copeland A."/>
            <person name="Deshpande S."/>
            <person name="Nolan M."/>
            <person name="Lucas S."/>
            <person name="Tice H."/>
            <person name="Cheng J.F."/>
            <person name="Han C."/>
            <person name="Detter J.C."/>
            <person name="Woyke T."/>
            <person name="Goodwin L."/>
            <person name="Pitluck S."/>
            <person name="Held B."/>
            <person name="Brettin T."/>
            <person name="Tapia R."/>
            <person name="Ivanova N."/>
            <person name="Mikhailova N."/>
            <person name="Pati A."/>
            <person name="Liolios K."/>
            <person name="Chen A."/>
            <person name="Palaniappan K."/>
            <person name="Land M."/>
            <person name="Hauser L."/>
            <person name="Chang Y.J."/>
            <person name="Jeffries C.D."/>
            <person name="Rohde M."/>
            <person name="Goker M."/>
            <person name="Bristow J."/>
            <person name="Eisen J.A."/>
            <person name="Markowitz V."/>
            <person name="Hugenholtz P."/>
            <person name="Klenk H.P."/>
            <person name="Kyrpides N.C."/>
        </authorList>
    </citation>
    <scope>NUCLEOTIDE SEQUENCE [LARGE SCALE GENOMIC DNA]</scope>
    <source>
        <strain evidence="3">DSM 45221 / IAM 15411 / JCM 23193 / KCTC 12865</strain>
    </source>
</reference>
<gene>
    <name evidence="2" type="ordered locus">Caka_2040</name>
</gene>
<dbReference type="KEGG" id="caa:Caka_2040"/>
<dbReference type="eggNOG" id="COG3184">
    <property type="taxonomic scope" value="Bacteria"/>
</dbReference>
<evidence type="ECO:0000313" key="3">
    <source>
        <dbReference type="Proteomes" id="UP000000925"/>
    </source>
</evidence>
<dbReference type="Pfam" id="PF09832">
    <property type="entry name" value="DUF2059"/>
    <property type="match status" value="1"/>
</dbReference>
<accession>D5ELC2</accession>
<dbReference type="HOGENOM" id="CLU_1141057_0_0_0"/>
<evidence type="ECO:0000259" key="1">
    <source>
        <dbReference type="Pfam" id="PF09832"/>
    </source>
</evidence>
<sequence length="243" mass="27319">MNIRHLLTLATLTVATSVLNAVDEDILLRGILNLGNRQAFSISNAAGTESAWLKLGQSFKGYELKSYDAESETLLIVFDGRELELSMEAVVDADANASAEDRLAEATRMMELMNFEKMMDDALAGQMKAMSQMMRKQMGSSASEEDLAFREKAMREMFSEIDWKPIKEGMIEVYAEVYSQAELKGMSDFYTSPVGQATLEKMPEVQQKTMEVMMPALMQATQNMQQKLVQYQREKQAKEATAE</sequence>
<dbReference type="AlphaFoldDB" id="D5ELC2"/>
<feature type="domain" description="DUF2059" evidence="1">
    <location>
        <begin position="166"/>
        <end position="221"/>
    </location>
</feature>
<protein>
    <recommendedName>
        <fullName evidence="1">DUF2059 domain-containing protein</fullName>
    </recommendedName>
</protein>
<dbReference type="Proteomes" id="UP000000925">
    <property type="component" value="Chromosome"/>
</dbReference>
<proteinExistence type="predicted"/>
<name>D5ELC2_CORAD</name>
<evidence type="ECO:0000313" key="2">
    <source>
        <dbReference type="EMBL" id="ADE55058.1"/>
    </source>
</evidence>
<dbReference type="InterPro" id="IPR018637">
    <property type="entry name" value="DUF2059"/>
</dbReference>
<keyword evidence="3" id="KW-1185">Reference proteome</keyword>
<dbReference type="EMBL" id="CP001998">
    <property type="protein sequence ID" value="ADE55058.1"/>
    <property type="molecule type" value="Genomic_DNA"/>
</dbReference>
<dbReference type="RefSeq" id="WP_013043780.1">
    <property type="nucleotide sequence ID" value="NC_014008.1"/>
</dbReference>
<dbReference type="OrthoDB" id="490569at2"/>
<organism evidence="2 3">
    <name type="scientific">Coraliomargarita akajimensis (strain DSM 45221 / IAM 15411 / JCM 23193 / KCTC 12865 / 04OKA010-24)</name>
    <dbReference type="NCBI Taxonomy" id="583355"/>
    <lineage>
        <taxon>Bacteria</taxon>
        <taxon>Pseudomonadati</taxon>
        <taxon>Verrucomicrobiota</taxon>
        <taxon>Opitutia</taxon>
        <taxon>Puniceicoccales</taxon>
        <taxon>Coraliomargaritaceae</taxon>
        <taxon>Coraliomargarita</taxon>
    </lineage>
</organism>